<evidence type="ECO:0000313" key="4">
    <source>
        <dbReference type="Proteomes" id="UP000031572"/>
    </source>
</evidence>
<dbReference type="InterPro" id="IPR038740">
    <property type="entry name" value="BioF2-like_GNAT_dom"/>
</dbReference>
<sequence length="401" mass="45481">MQGIDVSMYNDAVPQFVHEPLNRLYRHLHSSPAYHAVYGNLGAGTHTCVLRQGAEIIAVVLYRFDGKRVCVINEQCTFPPDVIDAFARHIFARFPSTGVISFPVIDNMPAALRYPFLGAKCTQDIVLTLPSSEEQYQARLGKSTRTYIKRYFNKLKRCLPSVSWTTREGDAASEADVRAIIELNRARMAGKYKDSYIDDAEADRILQMVRRCGLVTVMTIDGKVCAGTINYRVADNYFLQVIAHAPDYDDYGLGTLCCYLTICECIARKAAEYHFLWGCYEYKFRLLGVQRDLSHLLVYRSRLHLLLNGAAAVRHVWRGRMYEVKNWMELRARRLDDSSRLHRAAYHCLNGLKKVKRSLDRFRMQHRPAGSHAMAAAGTGVAAKEPPAWGETRNSQSSGEL</sequence>
<protein>
    <recommendedName>
        <fullName evidence="2">BioF2-like acetyltransferase domain-containing protein</fullName>
    </recommendedName>
</protein>
<proteinExistence type="predicted"/>
<evidence type="ECO:0000259" key="2">
    <source>
        <dbReference type="Pfam" id="PF13480"/>
    </source>
</evidence>
<keyword evidence="4" id="KW-1185">Reference proteome</keyword>
<accession>A0A0C1Y3B1</accession>
<dbReference type="Proteomes" id="UP000031572">
    <property type="component" value="Unassembled WGS sequence"/>
</dbReference>
<evidence type="ECO:0000256" key="1">
    <source>
        <dbReference type="SAM" id="MobiDB-lite"/>
    </source>
</evidence>
<dbReference type="AlphaFoldDB" id="A0A0C1Y3B1"/>
<evidence type="ECO:0000313" key="3">
    <source>
        <dbReference type="EMBL" id="KIF81583.1"/>
    </source>
</evidence>
<gene>
    <name evidence="3" type="ORF">TSA66_13450</name>
</gene>
<feature type="compositionally biased region" description="Polar residues" evidence="1">
    <location>
        <begin position="392"/>
        <end position="401"/>
    </location>
</feature>
<comment type="caution">
    <text evidence="3">The sequence shown here is derived from an EMBL/GenBank/DDBJ whole genome shotgun (WGS) entry which is preliminary data.</text>
</comment>
<dbReference type="EMBL" id="JWJG01000028">
    <property type="protein sequence ID" value="KIF81583.1"/>
    <property type="molecule type" value="Genomic_DNA"/>
</dbReference>
<feature type="compositionally biased region" description="Low complexity" evidence="1">
    <location>
        <begin position="373"/>
        <end position="383"/>
    </location>
</feature>
<dbReference type="OrthoDB" id="8767993at2"/>
<reference evidence="3 4" key="1">
    <citation type="submission" date="2014-12" db="EMBL/GenBank/DDBJ databases">
        <title>Denitrispirillum autotrophicum gen. nov., sp. nov., Denitrifying, Facultatively Autotrophic Bacteria Isolated from Rice Paddy Soil.</title>
        <authorList>
            <person name="Ishii S."/>
            <person name="Ashida N."/>
            <person name="Ohno H."/>
            <person name="Otsuka S."/>
            <person name="Yokota A."/>
            <person name="Senoo K."/>
        </authorList>
    </citation>
    <scope>NUCLEOTIDE SEQUENCE [LARGE SCALE GENOMIC DNA]</scope>
    <source>
        <strain evidence="3 4">TSA66</strain>
    </source>
</reference>
<name>A0A0C1Y3B1_9BURK</name>
<feature type="domain" description="BioF2-like acetyltransferase" evidence="2">
    <location>
        <begin position="142"/>
        <end position="283"/>
    </location>
</feature>
<feature type="region of interest" description="Disordered" evidence="1">
    <location>
        <begin position="373"/>
        <end position="401"/>
    </location>
</feature>
<dbReference type="RefSeq" id="WP_040040405.1">
    <property type="nucleotide sequence ID" value="NZ_JWJG01000028.1"/>
</dbReference>
<dbReference type="SUPFAM" id="SSF55729">
    <property type="entry name" value="Acyl-CoA N-acyltransferases (Nat)"/>
    <property type="match status" value="1"/>
</dbReference>
<dbReference type="Pfam" id="PF13480">
    <property type="entry name" value="Acetyltransf_6"/>
    <property type="match status" value="1"/>
</dbReference>
<dbReference type="InterPro" id="IPR016181">
    <property type="entry name" value="Acyl_CoA_acyltransferase"/>
</dbReference>
<dbReference type="Gene3D" id="3.40.630.30">
    <property type="match status" value="1"/>
</dbReference>
<organism evidence="3 4">
    <name type="scientific">Noviherbaspirillum autotrophicum</name>
    <dbReference type="NCBI Taxonomy" id="709839"/>
    <lineage>
        <taxon>Bacteria</taxon>
        <taxon>Pseudomonadati</taxon>
        <taxon>Pseudomonadota</taxon>
        <taxon>Betaproteobacteria</taxon>
        <taxon>Burkholderiales</taxon>
        <taxon>Oxalobacteraceae</taxon>
        <taxon>Noviherbaspirillum</taxon>
    </lineage>
</organism>